<accession>A0A151AWZ7</accession>
<reference evidence="10 11" key="1">
    <citation type="submission" date="2016-02" db="EMBL/GenBank/DDBJ databases">
        <title>Genome sequence of Moorella mulderi DSM 14980.</title>
        <authorList>
            <person name="Poehlein A."/>
            <person name="Daniel R."/>
        </authorList>
    </citation>
    <scope>NUCLEOTIDE SEQUENCE [LARGE SCALE GENOMIC DNA]</scope>
    <source>
        <strain evidence="10 11">DSM 14980</strain>
    </source>
</reference>
<dbReference type="InterPro" id="IPR016032">
    <property type="entry name" value="Sig_transdc_resp-reg_C-effctor"/>
</dbReference>
<dbReference type="FunFam" id="1.10.10.10:FF:000153">
    <property type="entry name" value="LuxR family transcriptional regulator"/>
    <property type="match status" value="1"/>
</dbReference>
<evidence type="ECO:0000256" key="1">
    <source>
        <dbReference type="ARBA" id="ARBA00018672"/>
    </source>
</evidence>
<keyword evidence="4" id="KW-0238">DNA-binding</keyword>
<sequence>MEVVPASKITIVIADDHPLVREGIRKILELEPGIQVVAEARDGQEAIAMARRHRPDVILIDINMPGLNGIKATKVIRRELPQTGILALTIHDDEEYVIELLRAGVSGYVLKDIGAEELVKAIFQVAQGYQVIHPGIAPKVIDYIQKKDLPVTLSDAGLPLTPREREILVHVSLGKSNREIARDLYISEKTVKNHLTNIFHKIGVSDRTQAALYALKHGLSGGNLI</sequence>
<organism evidence="10 11">
    <name type="scientific">Moorella mulderi DSM 14980</name>
    <dbReference type="NCBI Taxonomy" id="1122241"/>
    <lineage>
        <taxon>Bacteria</taxon>
        <taxon>Bacillati</taxon>
        <taxon>Bacillota</taxon>
        <taxon>Clostridia</taxon>
        <taxon>Neomoorellales</taxon>
        <taxon>Neomoorellaceae</taxon>
        <taxon>Neomoorella</taxon>
    </lineage>
</organism>
<dbReference type="SUPFAM" id="SSF52172">
    <property type="entry name" value="CheY-like"/>
    <property type="match status" value="1"/>
</dbReference>
<dbReference type="PRINTS" id="PR00038">
    <property type="entry name" value="HTHLUXR"/>
</dbReference>
<feature type="domain" description="HTH luxR-type" evidence="8">
    <location>
        <begin position="153"/>
        <end position="218"/>
    </location>
</feature>
<protein>
    <recommendedName>
        <fullName evidence="1">Stage 0 sporulation protein A homolog</fullName>
    </recommendedName>
</protein>
<dbReference type="GO" id="GO:0000160">
    <property type="term" value="P:phosphorelay signal transduction system"/>
    <property type="evidence" value="ECO:0007669"/>
    <property type="project" value="InterPro"/>
</dbReference>
<dbReference type="CDD" id="cd06170">
    <property type="entry name" value="LuxR_C_like"/>
    <property type="match status" value="1"/>
</dbReference>
<gene>
    <name evidence="10" type="primary">degU_2</name>
    <name evidence="10" type="ORF">MOMUL_16550</name>
</gene>
<evidence type="ECO:0000259" key="8">
    <source>
        <dbReference type="PROSITE" id="PS50043"/>
    </source>
</evidence>
<dbReference type="PATRIC" id="fig|1122241.3.peg.1745"/>
<dbReference type="InterPro" id="IPR000792">
    <property type="entry name" value="Tscrpt_reg_LuxR_C"/>
</dbReference>
<dbReference type="InterPro" id="IPR011006">
    <property type="entry name" value="CheY-like_superfamily"/>
</dbReference>
<evidence type="ECO:0000256" key="2">
    <source>
        <dbReference type="ARBA" id="ARBA00022553"/>
    </source>
</evidence>
<dbReference type="CDD" id="cd17535">
    <property type="entry name" value="REC_NarL-like"/>
    <property type="match status" value="1"/>
</dbReference>
<dbReference type="InterPro" id="IPR058245">
    <property type="entry name" value="NreC/VraR/RcsB-like_REC"/>
</dbReference>
<dbReference type="InterPro" id="IPR039420">
    <property type="entry name" value="WalR-like"/>
</dbReference>
<evidence type="ECO:0000256" key="6">
    <source>
        <dbReference type="ARBA" id="ARBA00024867"/>
    </source>
</evidence>
<feature type="domain" description="Response regulatory" evidence="9">
    <location>
        <begin position="10"/>
        <end position="126"/>
    </location>
</feature>
<dbReference type="GO" id="GO:0003677">
    <property type="term" value="F:DNA binding"/>
    <property type="evidence" value="ECO:0007669"/>
    <property type="project" value="UniProtKB-KW"/>
</dbReference>
<proteinExistence type="predicted"/>
<evidence type="ECO:0000256" key="3">
    <source>
        <dbReference type="ARBA" id="ARBA00023015"/>
    </source>
</evidence>
<keyword evidence="2 7" id="KW-0597">Phosphoprotein</keyword>
<feature type="modified residue" description="4-aspartylphosphate" evidence="7">
    <location>
        <position position="61"/>
    </location>
</feature>
<dbReference type="Pfam" id="PF00072">
    <property type="entry name" value="Response_reg"/>
    <property type="match status" value="1"/>
</dbReference>
<dbReference type="Proteomes" id="UP000075670">
    <property type="component" value="Unassembled WGS sequence"/>
</dbReference>
<dbReference type="AlphaFoldDB" id="A0A151AWZ7"/>
<keyword evidence="3" id="KW-0805">Transcription regulation</keyword>
<dbReference type="PROSITE" id="PS50043">
    <property type="entry name" value="HTH_LUXR_2"/>
    <property type="match status" value="1"/>
</dbReference>
<evidence type="ECO:0000256" key="7">
    <source>
        <dbReference type="PROSITE-ProRule" id="PRU00169"/>
    </source>
</evidence>
<dbReference type="PROSITE" id="PS00622">
    <property type="entry name" value="HTH_LUXR_1"/>
    <property type="match status" value="1"/>
</dbReference>
<dbReference type="InterPro" id="IPR001789">
    <property type="entry name" value="Sig_transdc_resp-reg_receiver"/>
</dbReference>
<evidence type="ECO:0000256" key="4">
    <source>
        <dbReference type="ARBA" id="ARBA00023125"/>
    </source>
</evidence>
<dbReference type="SMART" id="SM00421">
    <property type="entry name" value="HTH_LUXR"/>
    <property type="match status" value="1"/>
</dbReference>
<comment type="caution">
    <text evidence="10">The sequence shown here is derived from an EMBL/GenBank/DDBJ whole genome shotgun (WGS) entry which is preliminary data.</text>
</comment>
<dbReference type="PROSITE" id="PS50110">
    <property type="entry name" value="RESPONSE_REGULATORY"/>
    <property type="match status" value="1"/>
</dbReference>
<dbReference type="GO" id="GO:0006355">
    <property type="term" value="P:regulation of DNA-templated transcription"/>
    <property type="evidence" value="ECO:0007669"/>
    <property type="project" value="InterPro"/>
</dbReference>
<dbReference type="SMART" id="SM00448">
    <property type="entry name" value="REC"/>
    <property type="match status" value="1"/>
</dbReference>
<dbReference type="Gene3D" id="3.40.50.2300">
    <property type="match status" value="1"/>
</dbReference>
<comment type="function">
    <text evidence="6">May play the central regulatory role in sporulation. It may be an element of the effector pathway responsible for the activation of sporulation genes in response to nutritional stress. Spo0A may act in concert with spo0H (a sigma factor) to control the expression of some genes that are critical to the sporulation process.</text>
</comment>
<dbReference type="Pfam" id="PF00196">
    <property type="entry name" value="GerE"/>
    <property type="match status" value="1"/>
</dbReference>
<keyword evidence="11" id="KW-1185">Reference proteome</keyword>
<dbReference type="SUPFAM" id="SSF46894">
    <property type="entry name" value="C-terminal effector domain of the bipartite response regulators"/>
    <property type="match status" value="1"/>
</dbReference>
<evidence type="ECO:0000256" key="5">
    <source>
        <dbReference type="ARBA" id="ARBA00023163"/>
    </source>
</evidence>
<keyword evidence="5" id="KW-0804">Transcription</keyword>
<name>A0A151AWZ7_9FIRM</name>
<dbReference type="EMBL" id="LTBC01000005">
    <property type="protein sequence ID" value="KYH32080.1"/>
    <property type="molecule type" value="Genomic_DNA"/>
</dbReference>
<evidence type="ECO:0000259" key="9">
    <source>
        <dbReference type="PROSITE" id="PS50110"/>
    </source>
</evidence>
<evidence type="ECO:0000313" key="11">
    <source>
        <dbReference type="Proteomes" id="UP000075670"/>
    </source>
</evidence>
<evidence type="ECO:0000313" key="10">
    <source>
        <dbReference type="EMBL" id="KYH32080.1"/>
    </source>
</evidence>
<dbReference type="PANTHER" id="PTHR43214">
    <property type="entry name" value="TWO-COMPONENT RESPONSE REGULATOR"/>
    <property type="match status" value="1"/>
</dbReference>